<dbReference type="PANTHER" id="PTHR46086:SF17">
    <property type="entry name" value="ALPHA_BETA-HYDROLASES SUPERFAMILY PROTEIN"/>
    <property type="match status" value="1"/>
</dbReference>
<dbReference type="InterPro" id="IPR029058">
    <property type="entry name" value="AB_hydrolase_fold"/>
</dbReference>
<organism evidence="3 4">
    <name type="scientific">Nyssa sinensis</name>
    <dbReference type="NCBI Taxonomy" id="561372"/>
    <lineage>
        <taxon>Eukaryota</taxon>
        <taxon>Viridiplantae</taxon>
        <taxon>Streptophyta</taxon>
        <taxon>Embryophyta</taxon>
        <taxon>Tracheophyta</taxon>
        <taxon>Spermatophyta</taxon>
        <taxon>Magnoliopsida</taxon>
        <taxon>eudicotyledons</taxon>
        <taxon>Gunneridae</taxon>
        <taxon>Pentapetalae</taxon>
        <taxon>asterids</taxon>
        <taxon>Cornales</taxon>
        <taxon>Nyssaceae</taxon>
        <taxon>Nyssa</taxon>
    </lineage>
</organism>
<proteinExistence type="predicted"/>
<dbReference type="EMBL" id="CM018032">
    <property type="protein sequence ID" value="KAA8547099.1"/>
    <property type="molecule type" value="Genomic_DNA"/>
</dbReference>
<dbReference type="OrthoDB" id="438440at2759"/>
<dbReference type="InterPro" id="IPR002921">
    <property type="entry name" value="Fungal_lipase-type"/>
</dbReference>
<reference evidence="3 4" key="1">
    <citation type="submission" date="2019-09" db="EMBL/GenBank/DDBJ databases">
        <title>A chromosome-level genome assembly of the Chinese tupelo Nyssa sinensis.</title>
        <authorList>
            <person name="Yang X."/>
            <person name="Kang M."/>
            <person name="Yang Y."/>
            <person name="Xiong H."/>
            <person name="Wang M."/>
            <person name="Zhang Z."/>
            <person name="Wang Z."/>
            <person name="Wu H."/>
            <person name="Ma T."/>
            <person name="Liu J."/>
            <person name="Xi Z."/>
        </authorList>
    </citation>
    <scope>NUCLEOTIDE SEQUENCE [LARGE SCALE GENOMIC DNA]</scope>
    <source>
        <strain evidence="3">J267</strain>
        <tissue evidence="3">Leaf</tissue>
    </source>
</reference>
<dbReference type="Gene3D" id="3.40.50.1820">
    <property type="entry name" value="alpha/beta hydrolase"/>
    <property type="match status" value="1"/>
</dbReference>
<protein>
    <recommendedName>
        <fullName evidence="2">Fungal lipase-type domain-containing protein</fullName>
    </recommendedName>
</protein>
<name>A0A5J5BVR9_9ASTE</name>
<accession>A0A5J5BVR9</accession>
<dbReference type="Proteomes" id="UP000325577">
    <property type="component" value="Linkage Group LG1"/>
</dbReference>
<gene>
    <name evidence="3" type="ORF">F0562_003528</name>
</gene>
<dbReference type="Pfam" id="PF01764">
    <property type="entry name" value="Lipase_3"/>
    <property type="match status" value="1"/>
</dbReference>
<keyword evidence="1" id="KW-0378">Hydrolase</keyword>
<evidence type="ECO:0000256" key="1">
    <source>
        <dbReference type="ARBA" id="ARBA00022801"/>
    </source>
</evidence>
<dbReference type="CDD" id="cd00519">
    <property type="entry name" value="Lipase_3"/>
    <property type="match status" value="1"/>
</dbReference>
<evidence type="ECO:0000259" key="2">
    <source>
        <dbReference type="Pfam" id="PF01764"/>
    </source>
</evidence>
<dbReference type="InterPro" id="IPR044819">
    <property type="entry name" value="OBL-like"/>
</dbReference>
<dbReference type="GO" id="GO:0006629">
    <property type="term" value="P:lipid metabolic process"/>
    <property type="evidence" value="ECO:0007669"/>
    <property type="project" value="InterPro"/>
</dbReference>
<dbReference type="GO" id="GO:0004806">
    <property type="term" value="F:triacylglycerol lipase activity"/>
    <property type="evidence" value="ECO:0007669"/>
    <property type="project" value="InterPro"/>
</dbReference>
<sequence>MNNRAKFILTGHSLGGALSVLFPAVLALHNEASILERLEAVYTFGQPRVGDKKLVEFMKEQFRKYGISYYRFVYSHDIVPRLPYDNSTVMFKHFGTCLYYNSIYEGKIVPEEPYKNYFSLVSFIPKRLDALWELSRERKRDLRVLKILKQSKESSVRDIY</sequence>
<keyword evidence="4" id="KW-1185">Reference proteome</keyword>
<evidence type="ECO:0000313" key="4">
    <source>
        <dbReference type="Proteomes" id="UP000325577"/>
    </source>
</evidence>
<dbReference type="PANTHER" id="PTHR46086">
    <property type="entry name" value="ALPHA/BETA-HYDROLASES SUPERFAMILY PROTEIN"/>
    <property type="match status" value="1"/>
</dbReference>
<dbReference type="SUPFAM" id="SSF53474">
    <property type="entry name" value="alpha/beta-Hydrolases"/>
    <property type="match status" value="1"/>
</dbReference>
<dbReference type="AlphaFoldDB" id="A0A5J5BVR9"/>
<evidence type="ECO:0000313" key="3">
    <source>
        <dbReference type="EMBL" id="KAA8547099.1"/>
    </source>
</evidence>
<feature type="domain" description="Fungal lipase-type" evidence="2">
    <location>
        <begin position="4"/>
        <end position="85"/>
    </location>
</feature>